<dbReference type="InterPro" id="IPR004142">
    <property type="entry name" value="NDRG"/>
</dbReference>
<evidence type="ECO:0000256" key="2">
    <source>
        <dbReference type="SAM" id="MobiDB-lite"/>
    </source>
</evidence>
<accession>A0AAD9K2K8</accession>
<feature type="compositionally biased region" description="Pro residues" evidence="2">
    <location>
        <begin position="288"/>
        <end position="298"/>
    </location>
</feature>
<sequence>MWTIFRIKEVVCFGEGAGANILARFAISHQERVLGVCLIHCTGTTAGFIESVKDKLINWRLDHIGMNPSAEAYLVIHRFGLANKNTDQDMLKSAIENYQEVLRQRTNPKNLKKFVDAFLKRTSLADPIKKLKCPVLMVTGSKSMFNMTTRNLHQILVKSSKDKDKVEFIEVAGVANVLEEKPQKLAECFQYFLQGLGLGMCSYLYGDVTYIKDVIIIIIIIIQYAHIHQQKDALKLSINNVSSVPMHHVTRLPRMRSLSMEEYDKPLRQRSISGGGQESPLSGSPSNSDPPIPQSVTN</sequence>
<comment type="similarity">
    <text evidence="1">Belongs to the NDRG family.</text>
</comment>
<evidence type="ECO:0000313" key="3">
    <source>
        <dbReference type="EMBL" id="KAK2163788.1"/>
    </source>
</evidence>
<dbReference type="AlphaFoldDB" id="A0AAD9K2K8"/>
<comment type="caution">
    <text evidence="3">The sequence shown here is derived from an EMBL/GenBank/DDBJ whole genome shotgun (WGS) entry which is preliminary data.</text>
</comment>
<dbReference type="PANTHER" id="PTHR11034">
    <property type="entry name" value="N-MYC DOWNSTREAM REGULATED"/>
    <property type="match status" value="1"/>
</dbReference>
<dbReference type="SUPFAM" id="SSF53474">
    <property type="entry name" value="alpha/beta-Hydrolases"/>
    <property type="match status" value="1"/>
</dbReference>
<dbReference type="Proteomes" id="UP001208570">
    <property type="component" value="Unassembled WGS sequence"/>
</dbReference>
<evidence type="ECO:0000256" key="1">
    <source>
        <dbReference type="ARBA" id="ARBA00005598"/>
    </source>
</evidence>
<evidence type="ECO:0000313" key="4">
    <source>
        <dbReference type="Proteomes" id="UP001208570"/>
    </source>
</evidence>
<keyword evidence="4" id="KW-1185">Reference proteome</keyword>
<proteinExistence type="inferred from homology"/>
<gene>
    <name evidence="3" type="ORF">LSH36_74g07065</name>
</gene>
<organism evidence="3 4">
    <name type="scientific">Paralvinella palmiformis</name>
    <dbReference type="NCBI Taxonomy" id="53620"/>
    <lineage>
        <taxon>Eukaryota</taxon>
        <taxon>Metazoa</taxon>
        <taxon>Spiralia</taxon>
        <taxon>Lophotrochozoa</taxon>
        <taxon>Annelida</taxon>
        <taxon>Polychaeta</taxon>
        <taxon>Sedentaria</taxon>
        <taxon>Canalipalpata</taxon>
        <taxon>Terebellida</taxon>
        <taxon>Terebelliformia</taxon>
        <taxon>Alvinellidae</taxon>
        <taxon>Paralvinella</taxon>
    </lineage>
</organism>
<dbReference type="InterPro" id="IPR029058">
    <property type="entry name" value="AB_hydrolase_fold"/>
</dbReference>
<protein>
    <submittedName>
        <fullName evidence="3">Uncharacterized protein</fullName>
    </submittedName>
</protein>
<feature type="region of interest" description="Disordered" evidence="2">
    <location>
        <begin position="266"/>
        <end position="298"/>
    </location>
</feature>
<dbReference type="EMBL" id="JAODUP010000074">
    <property type="protein sequence ID" value="KAK2163788.1"/>
    <property type="molecule type" value="Genomic_DNA"/>
</dbReference>
<reference evidence="3" key="1">
    <citation type="journal article" date="2023" name="Mol. Biol. Evol.">
        <title>Third-Generation Sequencing Reveals the Adaptive Role of the Epigenome in Three Deep-Sea Polychaetes.</title>
        <authorList>
            <person name="Perez M."/>
            <person name="Aroh O."/>
            <person name="Sun Y."/>
            <person name="Lan Y."/>
            <person name="Juniper S.K."/>
            <person name="Young C.R."/>
            <person name="Angers B."/>
            <person name="Qian P.Y."/>
        </authorList>
    </citation>
    <scope>NUCLEOTIDE SEQUENCE</scope>
    <source>
        <strain evidence="3">P08H-3</strain>
    </source>
</reference>
<dbReference type="Gene3D" id="3.40.50.1820">
    <property type="entry name" value="alpha/beta hydrolase"/>
    <property type="match status" value="1"/>
</dbReference>
<dbReference type="Pfam" id="PF03096">
    <property type="entry name" value="Ndr"/>
    <property type="match status" value="1"/>
</dbReference>
<name>A0AAD9K2K8_9ANNE</name>